<sequence>MDDARRYLAEFLGTALLVFFGVGSAVAARVQGGVVVVALAFGFVMLALVYTIGPLSGSHVNPAVTLGVLLSGKISVRGAAGYWVAQFAGATLASFLLWALTRWGDVVDQTGTLGSNGYGAHINRGGAMLLETVLTFLFVLVVLVVTSRAEHALMAGLAIGLALATAHLVGITLDGTSVNPARSFGPALFQGGAALRQLWLFIVFPLLGGALAALVAPLVLSRSPRLRGAPENPQSRPHGQPPDGPPGQ</sequence>
<dbReference type="RefSeq" id="WP_275033987.1">
    <property type="nucleotide sequence ID" value="NZ_CP118615.1"/>
</dbReference>
<evidence type="ECO:0000256" key="2">
    <source>
        <dbReference type="ARBA" id="ARBA00006175"/>
    </source>
</evidence>
<keyword evidence="5 8" id="KW-0812">Transmembrane</keyword>
<dbReference type="PROSITE" id="PS00221">
    <property type="entry name" value="MIP"/>
    <property type="match status" value="1"/>
</dbReference>
<feature type="transmembrane region" description="Helical" evidence="10">
    <location>
        <begin position="152"/>
        <end position="173"/>
    </location>
</feature>
<dbReference type="PRINTS" id="PR00783">
    <property type="entry name" value="MINTRINSICP"/>
</dbReference>
<feature type="transmembrane region" description="Helical" evidence="10">
    <location>
        <begin position="34"/>
        <end position="52"/>
    </location>
</feature>
<keyword evidence="4" id="KW-1003">Cell membrane</keyword>
<evidence type="ECO:0000256" key="3">
    <source>
        <dbReference type="ARBA" id="ARBA00022448"/>
    </source>
</evidence>
<evidence type="ECO:0000256" key="4">
    <source>
        <dbReference type="ARBA" id="ARBA00022475"/>
    </source>
</evidence>
<evidence type="ECO:0000256" key="9">
    <source>
        <dbReference type="SAM" id="MobiDB-lite"/>
    </source>
</evidence>
<keyword evidence="6 10" id="KW-1133">Transmembrane helix</keyword>
<dbReference type="InterPro" id="IPR034294">
    <property type="entry name" value="Aquaporin_transptr"/>
</dbReference>
<dbReference type="Pfam" id="PF00230">
    <property type="entry name" value="MIP"/>
    <property type="match status" value="1"/>
</dbReference>
<dbReference type="PANTHER" id="PTHR19139:SF199">
    <property type="entry name" value="MIP17260P"/>
    <property type="match status" value="1"/>
</dbReference>
<dbReference type="InterPro" id="IPR023271">
    <property type="entry name" value="Aquaporin-like"/>
</dbReference>
<evidence type="ECO:0000256" key="8">
    <source>
        <dbReference type="RuleBase" id="RU000477"/>
    </source>
</evidence>
<keyword evidence="7 10" id="KW-0472">Membrane</keyword>
<evidence type="ECO:0000256" key="10">
    <source>
        <dbReference type="SAM" id="Phobius"/>
    </source>
</evidence>
<keyword evidence="12" id="KW-1185">Reference proteome</keyword>
<evidence type="ECO:0000256" key="6">
    <source>
        <dbReference type="ARBA" id="ARBA00022989"/>
    </source>
</evidence>
<evidence type="ECO:0000256" key="5">
    <source>
        <dbReference type="ARBA" id="ARBA00022692"/>
    </source>
</evidence>
<dbReference type="Gene3D" id="1.20.1080.10">
    <property type="entry name" value="Glycerol uptake facilitator protein"/>
    <property type="match status" value="1"/>
</dbReference>
<dbReference type="SUPFAM" id="SSF81338">
    <property type="entry name" value="Aquaporin-like"/>
    <property type="match status" value="1"/>
</dbReference>
<feature type="transmembrane region" description="Helical" evidence="10">
    <location>
        <begin position="7"/>
        <end position="28"/>
    </location>
</feature>
<feature type="transmembrane region" description="Helical" evidence="10">
    <location>
        <begin position="80"/>
        <end position="101"/>
    </location>
</feature>
<comment type="subcellular location">
    <subcellularLocation>
        <location evidence="1">Cell membrane</location>
        <topology evidence="1">Multi-pass membrane protein</topology>
    </subcellularLocation>
</comment>
<dbReference type="PANTHER" id="PTHR19139">
    <property type="entry name" value="AQUAPORIN TRANSPORTER"/>
    <property type="match status" value="1"/>
</dbReference>
<dbReference type="EMBL" id="CP118615">
    <property type="protein sequence ID" value="WDZ87101.1"/>
    <property type="molecule type" value="Genomic_DNA"/>
</dbReference>
<gene>
    <name evidence="11" type="ORF">PVK37_12175</name>
</gene>
<reference evidence="11 12" key="1">
    <citation type="submission" date="2023-02" db="EMBL/GenBank/DDBJ databases">
        <authorList>
            <person name="Mo P."/>
        </authorList>
    </citation>
    <scope>NUCLEOTIDE SEQUENCE [LARGE SCALE GENOMIC DNA]</scope>
    <source>
        <strain evidence="11 12">HUAS 3</strain>
    </source>
</reference>
<evidence type="ECO:0000313" key="12">
    <source>
        <dbReference type="Proteomes" id="UP001219605"/>
    </source>
</evidence>
<dbReference type="InterPro" id="IPR022357">
    <property type="entry name" value="MIP_CS"/>
</dbReference>
<feature type="region of interest" description="Disordered" evidence="9">
    <location>
        <begin position="226"/>
        <end position="248"/>
    </location>
</feature>
<name>A0ABY7ZXH4_9ACTN</name>
<organism evidence="11 12">
    <name type="scientific">Micromonospora cathayae</name>
    <dbReference type="NCBI Taxonomy" id="3028804"/>
    <lineage>
        <taxon>Bacteria</taxon>
        <taxon>Bacillati</taxon>
        <taxon>Actinomycetota</taxon>
        <taxon>Actinomycetes</taxon>
        <taxon>Micromonosporales</taxon>
        <taxon>Micromonosporaceae</taxon>
        <taxon>Micromonospora</taxon>
    </lineage>
</organism>
<protein>
    <submittedName>
        <fullName evidence="11">Aquaporin</fullName>
    </submittedName>
</protein>
<dbReference type="InterPro" id="IPR000425">
    <property type="entry name" value="MIP"/>
</dbReference>
<feature type="transmembrane region" description="Helical" evidence="10">
    <location>
        <begin position="121"/>
        <end position="145"/>
    </location>
</feature>
<feature type="compositionally biased region" description="Pro residues" evidence="9">
    <location>
        <begin position="239"/>
        <end position="248"/>
    </location>
</feature>
<dbReference type="Proteomes" id="UP001219605">
    <property type="component" value="Chromosome"/>
</dbReference>
<comment type="similarity">
    <text evidence="2 8">Belongs to the MIP/aquaporin (TC 1.A.8) family.</text>
</comment>
<evidence type="ECO:0000313" key="11">
    <source>
        <dbReference type="EMBL" id="WDZ87101.1"/>
    </source>
</evidence>
<evidence type="ECO:0000256" key="1">
    <source>
        <dbReference type="ARBA" id="ARBA00004651"/>
    </source>
</evidence>
<keyword evidence="3 8" id="KW-0813">Transport</keyword>
<accession>A0ABY7ZXH4</accession>
<evidence type="ECO:0000256" key="7">
    <source>
        <dbReference type="ARBA" id="ARBA00023136"/>
    </source>
</evidence>
<proteinExistence type="inferred from homology"/>
<feature type="transmembrane region" description="Helical" evidence="10">
    <location>
        <begin position="198"/>
        <end position="220"/>
    </location>
</feature>